<dbReference type="Proteomes" id="UP000887540">
    <property type="component" value="Unplaced"/>
</dbReference>
<accession>A0A914DNM5</accession>
<sequence length="186" mass="21903">MVDFMLLELNLTTFMYQLEANPFGIDEIMVPTLQVTDELNVPGGFTHACLDKGIDVAHITRKSIWELRSDPYRCPTKKFRHLICMFGIEDLDRLTKSTELFVNKIMPEFDFGAVICWYEKMFNRTYLEEPTAEKLDKNYYLSLPHVRFHHEKLKSNGNLDVQNFDCKTGNIYAKSNNFVEYFFDQE</sequence>
<dbReference type="PANTHER" id="PTHR46671">
    <property type="entry name" value="PROTEIN CBG11221"/>
    <property type="match status" value="1"/>
</dbReference>
<name>A0A914DNM5_9BILA</name>
<dbReference type="AlphaFoldDB" id="A0A914DNM5"/>
<reference evidence="2" key="1">
    <citation type="submission" date="2022-11" db="UniProtKB">
        <authorList>
            <consortium name="WormBaseParasite"/>
        </authorList>
    </citation>
    <scope>IDENTIFICATION</scope>
</reference>
<proteinExistence type="predicted"/>
<evidence type="ECO:0000313" key="2">
    <source>
        <dbReference type="WBParaSite" id="ACRNAN_scaffold3372.g27179.t1"/>
    </source>
</evidence>
<evidence type="ECO:0000313" key="1">
    <source>
        <dbReference type="Proteomes" id="UP000887540"/>
    </source>
</evidence>
<dbReference type="WBParaSite" id="ACRNAN_scaffold3372.g27179.t1">
    <property type="protein sequence ID" value="ACRNAN_scaffold3372.g27179.t1"/>
    <property type="gene ID" value="ACRNAN_scaffold3372.g27179"/>
</dbReference>
<protein>
    <submittedName>
        <fullName evidence="2">Uncharacterized protein</fullName>
    </submittedName>
</protein>
<dbReference type="PANTHER" id="PTHR46671:SF7">
    <property type="entry name" value="CORE-2_I-BRANCHING ENZYME"/>
    <property type="match status" value="1"/>
</dbReference>
<keyword evidence="1" id="KW-1185">Reference proteome</keyword>
<organism evidence="1 2">
    <name type="scientific">Acrobeloides nanus</name>
    <dbReference type="NCBI Taxonomy" id="290746"/>
    <lineage>
        <taxon>Eukaryota</taxon>
        <taxon>Metazoa</taxon>
        <taxon>Ecdysozoa</taxon>
        <taxon>Nematoda</taxon>
        <taxon>Chromadorea</taxon>
        <taxon>Rhabditida</taxon>
        <taxon>Tylenchina</taxon>
        <taxon>Cephalobomorpha</taxon>
        <taxon>Cephaloboidea</taxon>
        <taxon>Cephalobidae</taxon>
        <taxon>Acrobeloides</taxon>
    </lineage>
</organism>